<accession>U1GE75</accession>
<evidence type="ECO:0000313" key="11">
    <source>
        <dbReference type="Proteomes" id="UP000019373"/>
    </source>
</evidence>
<dbReference type="GO" id="GO:0016020">
    <property type="term" value="C:membrane"/>
    <property type="evidence" value="ECO:0007669"/>
    <property type="project" value="TreeGrafter"/>
</dbReference>
<evidence type="ECO:0000313" key="10">
    <source>
        <dbReference type="EMBL" id="ERF75917.1"/>
    </source>
</evidence>
<evidence type="ECO:0000259" key="8">
    <source>
        <dbReference type="PROSITE" id="PS50135"/>
    </source>
</evidence>
<dbReference type="SMART" id="SM00054">
    <property type="entry name" value="EFh"/>
    <property type="match status" value="2"/>
</dbReference>
<dbReference type="SUPFAM" id="SSF57850">
    <property type="entry name" value="RING/U-box"/>
    <property type="match status" value="1"/>
</dbReference>
<dbReference type="InterPro" id="IPR043145">
    <property type="entry name" value="Znf_ZZ_sf"/>
</dbReference>
<dbReference type="OMA" id="DEWWNDP"/>
<feature type="region of interest" description="Disordered" evidence="7">
    <location>
        <begin position="921"/>
        <end position="941"/>
    </location>
</feature>
<feature type="compositionally biased region" description="Basic and acidic residues" evidence="7">
    <location>
        <begin position="868"/>
        <end position="880"/>
    </location>
</feature>
<reference evidence="11" key="1">
    <citation type="journal article" date="2014" name="BMC Genomics">
        <title>Genome characteristics reveal the impact of lichenization on lichen-forming fungus Endocarpon pusillum Hedwig (Verrucariales, Ascomycota).</title>
        <authorList>
            <person name="Wang Y.-Y."/>
            <person name="Liu B."/>
            <person name="Zhang X.-Y."/>
            <person name="Zhou Q.-M."/>
            <person name="Zhang T."/>
            <person name="Li H."/>
            <person name="Yu Y.-F."/>
            <person name="Zhang X.-L."/>
            <person name="Hao X.-Y."/>
            <person name="Wang M."/>
            <person name="Wang L."/>
            <person name="Wei J.-C."/>
        </authorList>
    </citation>
    <scope>NUCLEOTIDE SEQUENCE [LARGE SCALE GENOMIC DNA]</scope>
    <source>
        <strain evidence="11">Z07020 / HMAS-L-300199</strain>
    </source>
</reference>
<evidence type="ECO:0000256" key="3">
    <source>
        <dbReference type="ARBA" id="ARBA00022771"/>
    </source>
</evidence>
<feature type="compositionally biased region" description="Polar residues" evidence="7">
    <location>
        <begin position="599"/>
        <end position="614"/>
    </location>
</feature>
<dbReference type="PROSITE" id="PS50222">
    <property type="entry name" value="EF_HAND_2"/>
    <property type="match status" value="2"/>
</dbReference>
<evidence type="ECO:0000256" key="5">
    <source>
        <dbReference type="ARBA" id="ARBA00022837"/>
    </source>
</evidence>
<proteinExistence type="predicted"/>
<dbReference type="InterPro" id="IPR018247">
    <property type="entry name" value="EF_Hand_1_Ca_BS"/>
</dbReference>
<evidence type="ECO:0000259" key="9">
    <source>
        <dbReference type="PROSITE" id="PS50222"/>
    </source>
</evidence>
<dbReference type="HOGENOM" id="CLU_009681_0_0_1"/>
<evidence type="ECO:0000256" key="6">
    <source>
        <dbReference type="PROSITE-ProRule" id="PRU00228"/>
    </source>
</evidence>
<dbReference type="CDD" id="cd00051">
    <property type="entry name" value="EFh"/>
    <property type="match status" value="1"/>
</dbReference>
<feature type="domain" description="EF-hand" evidence="9">
    <location>
        <begin position="429"/>
        <end position="464"/>
    </location>
</feature>
<feature type="region of interest" description="Disordered" evidence="7">
    <location>
        <begin position="862"/>
        <end position="892"/>
    </location>
</feature>
<keyword evidence="2" id="KW-0677">Repeat</keyword>
<feature type="domain" description="ZZ-type" evidence="8">
    <location>
        <begin position="286"/>
        <end position="338"/>
    </location>
</feature>
<keyword evidence="3 6" id="KW-0863">Zinc-finger</keyword>
<dbReference type="Gene3D" id="3.30.60.90">
    <property type="match status" value="1"/>
</dbReference>
<keyword evidence="4" id="KW-0862">Zinc</keyword>
<dbReference type="InterPro" id="IPR002048">
    <property type="entry name" value="EF_hand_dom"/>
</dbReference>
<dbReference type="RefSeq" id="XP_007786766.1">
    <property type="nucleotide sequence ID" value="XM_007788576.1"/>
</dbReference>
<dbReference type="eggNOG" id="KOG1426">
    <property type="taxonomic scope" value="Eukaryota"/>
</dbReference>
<feature type="region of interest" description="Disordered" evidence="7">
    <location>
        <begin position="595"/>
        <end position="647"/>
    </location>
</feature>
<sequence>MTPSLNDPRYRPALLALAGISAAYAIYLIRQRYLTPQQNPDRQTQLRRRNAIRRHDLPRRNRTRSSPRGEDSIEVSEQAIAALRSREADGRSYGFLDIHSIQHELGQDTARRHEIQCPLLPGMLPTVEQFQTQEGITEEDAQVLRNHAEVMFMDAFLANQYPPSHHIASLEASYLSEELSNMGIGSAVIQQSIERFNTDPNFGSEMRQNPNNGARNPALADGAAEYQRLGDIMQALDGGETIGDEQSNFEWREGNGAGSADRQEQNTLNLLYNIAADKARMDGYIHRGVTCDGCHTMPIHGIRYRCANCLDYDLCESCEAQELHIKTHIFYKIRVPAPSMGALGNSRQGLPVWYPGKPSAMPPGLPRQLSSRLLHETGFDTAELDALWDQFRCLAGCVWTSDPNKLGMAIDRKVFDRCFVPPLSIRPPPPNLIYDRMFAYYDTNNDGLIGFEEFLKGLAGLNDKSREGKLRRIFQGYDIDNDGYIDRKDFLRIFRAFYTLSKELNREMLAGMEEDLMEGGAREIIHGSQPISSAFPSNIPDGHVSRSGTGKEVDANGDLTITDHRGVLDEDAHDIGDRNQIIADIAISYPATHPRAFRPQTSTDSPLPGTSQVESVAPNIDSAPDENPLTESYPPTDESGSSLHDSTHSWPPFGVRVSDIVNALGREVPLSEIIDPDDRRKVQSAVLRRVEAELQADIEQRSNDAIQERWRRRRFYTDVEEGGSAPQGYTEIDSSDDGTGDTGEAIDSITSASASRPLSPRSRSSSKVRFEDSVTDTDYETRSNTSSRSIPVGERWGGYDISEIEKDVGKEILYQAVQQGFNELLDQLFREKEDLTMEAHRTRKERRHHAKEIQAYAAVLKAEPGLGDADHESKQKKEKATPAASDQRPARKEVELSTLLHAAGYGDGDADSDAELDADADADALSPTNPPPPPPDHPLYTHQTQIYGYRMRDHLYRDPTMPQFRPNDSETIAPPSASASASASPFPSTGPTTTTTLPSMPPMNVTSTTTTAASSLPAQTAPTDLSDFSSPQTREMLTKYLLHDRIDAEAKTRGGFGRLDYAEFVRGMVGDDTTNNNKNNSSSGRGRTGNGSGSRSGAVGDGDVDVDVTGRGIGGDKQQQLQLGRLGFVGSWIEMASF</sequence>
<dbReference type="PROSITE" id="PS50135">
    <property type="entry name" value="ZF_ZZ_2"/>
    <property type="match status" value="1"/>
</dbReference>
<feature type="domain" description="EF-hand" evidence="9">
    <location>
        <begin position="465"/>
        <end position="500"/>
    </location>
</feature>
<feature type="region of interest" description="Disordered" evidence="7">
    <location>
        <begin position="1069"/>
        <end position="1115"/>
    </location>
</feature>
<dbReference type="GO" id="GO:0005509">
    <property type="term" value="F:calcium ion binding"/>
    <property type="evidence" value="ECO:0007669"/>
    <property type="project" value="InterPro"/>
</dbReference>
<protein>
    <submittedName>
        <fullName evidence="10">Uncharacterized protein</fullName>
    </submittedName>
</protein>
<name>U1GE75_ENDPU</name>
<feature type="compositionally biased region" description="Low complexity" evidence="7">
    <location>
        <begin position="1073"/>
        <end position="1085"/>
    </location>
</feature>
<dbReference type="Proteomes" id="UP000019373">
    <property type="component" value="Unassembled WGS sequence"/>
</dbReference>
<dbReference type="SUPFAM" id="SSF47473">
    <property type="entry name" value="EF-hand"/>
    <property type="match status" value="1"/>
</dbReference>
<organism evidence="10 11">
    <name type="scientific">Endocarpon pusillum (strain Z07020 / HMAS-L-300199)</name>
    <name type="common">Lichen-forming fungus</name>
    <dbReference type="NCBI Taxonomy" id="1263415"/>
    <lineage>
        <taxon>Eukaryota</taxon>
        <taxon>Fungi</taxon>
        <taxon>Dikarya</taxon>
        <taxon>Ascomycota</taxon>
        <taxon>Pezizomycotina</taxon>
        <taxon>Eurotiomycetes</taxon>
        <taxon>Chaetothyriomycetidae</taxon>
        <taxon>Verrucariales</taxon>
        <taxon>Verrucariaceae</taxon>
        <taxon>Endocarpon</taxon>
    </lineage>
</organism>
<dbReference type="InterPro" id="IPR028846">
    <property type="entry name" value="Recoverin"/>
</dbReference>
<keyword evidence="11" id="KW-1185">Reference proteome</keyword>
<feature type="compositionally biased region" description="Low complexity" evidence="7">
    <location>
        <begin position="751"/>
        <end position="765"/>
    </location>
</feature>
<dbReference type="InterPro" id="IPR011992">
    <property type="entry name" value="EF-hand-dom_pair"/>
</dbReference>
<dbReference type="CDD" id="cd02340">
    <property type="entry name" value="ZZ_NBR1_like"/>
    <property type="match status" value="1"/>
</dbReference>
<dbReference type="EMBL" id="KE720795">
    <property type="protein sequence ID" value="ERF75917.1"/>
    <property type="molecule type" value="Genomic_DNA"/>
</dbReference>
<evidence type="ECO:0000256" key="2">
    <source>
        <dbReference type="ARBA" id="ARBA00022737"/>
    </source>
</evidence>
<dbReference type="OrthoDB" id="2122982at2759"/>
<feature type="compositionally biased region" description="Pro residues" evidence="7">
    <location>
        <begin position="928"/>
        <end position="937"/>
    </location>
</feature>
<feature type="region of interest" description="Disordered" evidence="7">
    <location>
        <begin position="38"/>
        <end position="75"/>
    </location>
</feature>
<gene>
    <name evidence="10" type="ORF">EPUS_01283</name>
</gene>
<evidence type="ECO:0000256" key="4">
    <source>
        <dbReference type="ARBA" id="ARBA00022833"/>
    </source>
</evidence>
<keyword evidence="1" id="KW-0479">Metal-binding</keyword>
<feature type="region of interest" description="Disordered" evidence="7">
    <location>
        <begin position="957"/>
        <end position="1031"/>
    </location>
</feature>
<dbReference type="PANTHER" id="PTHR23055">
    <property type="entry name" value="CALCIUM BINDING PROTEINS"/>
    <property type="match status" value="1"/>
</dbReference>
<dbReference type="PANTHER" id="PTHR23055:SF187">
    <property type="entry name" value="EF HAND DOMAIN PROTEIN (AFU_ORTHOLOGUE AFUA_6G07310)"/>
    <property type="match status" value="1"/>
</dbReference>
<dbReference type="AlphaFoldDB" id="U1GE75"/>
<dbReference type="SMART" id="SM00291">
    <property type="entry name" value="ZnF_ZZ"/>
    <property type="match status" value="1"/>
</dbReference>
<dbReference type="GO" id="GO:0005829">
    <property type="term" value="C:cytosol"/>
    <property type="evidence" value="ECO:0007669"/>
    <property type="project" value="TreeGrafter"/>
</dbReference>
<dbReference type="InterPro" id="IPR000433">
    <property type="entry name" value="Znf_ZZ"/>
</dbReference>
<dbReference type="PROSITE" id="PS01357">
    <property type="entry name" value="ZF_ZZ_1"/>
    <property type="match status" value="1"/>
</dbReference>
<evidence type="ECO:0000256" key="1">
    <source>
        <dbReference type="ARBA" id="ARBA00022723"/>
    </source>
</evidence>
<keyword evidence="5" id="KW-0106">Calcium</keyword>
<dbReference type="PROSITE" id="PS00018">
    <property type="entry name" value="EF_HAND_1"/>
    <property type="match status" value="2"/>
</dbReference>
<evidence type="ECO:0000256" key="7">
    <source>
        <dbReference type="SAM" id="MobiDB-lite"/>
    </source>
</evidence>
<dbReference type="GO" id="GO:0008270">
    <property type="term" value="F:zinc ion binding"/>
    <property type="evidence" value="ECO:0007669"/>
    <property type="project" value="UniProtKB-KW"/>
</dbReference>
<feature type="compositionally biased region" description="Low complexity" evidence="7">
    <location>
        <begin position="969"/>
        <end position="1023"/>
    </location>
</feature>
<dbReference type="Pfam" id="PF00569">
    <property type="entry name" value="ZZ"/>
    <property type="match status" value="1"/>
</dbReference>
<dbReference type="GeneID" id="19236341"/>
<feature type="region of interest" description="Disordered" evidence="7">
    <location>
        <begin position="718"/>
        <end position="793"/>
    </location>
</feature>
<dbReference type="Pfam" id="PF13499">
    <property type="entry name" value="EF-hand_7"/>
    <property type="match status" value="1"/>
</dbReference>
<dbReference type="Gene3D" id="1.10.238.10">
    <property type="entry name" value="EF-hand"/>
    <property type="match status" value="1"/>
</dbReference>
<feature type="region of interest" description="Disordered" evidence="7">
    <location>
        <begin position="530"/>
        <end position="557"/>
    </location>
</feature>